<dbReference type="InterPro" id="IPR036390">
    <property type="entry name" value="WH_DNA-bd_sf"/>
</dbReference>
<dbReference type="InterPro" id="IPR011991">
    <property type="entry name" value="ArsR-like_HTH"/>
</dbReference>
<proteinExistence type="predicted"/>
<organism evidence="1 2">
    <name type="scientific">Streptomyces yanii</name>
    <dbReference type="NCBI Taxonomy" id="78510"/>
    <lineage>
        <taxon>Bacteria</taxon>
        <taxon>Bacillati</taxon>
        <taxon>Actinomycetota</taxon>
        <taxon>Actinomycetes</taxon>
        <taxon>Kitasatosporales</taxon>
        <taxon>Streptomycetaceae</taxon>
        <taxon>Streptomyces</taxon>
    </lineage>
</organism>
<dbReference type="Gene3D" id="1.10.10.10">
    <property type="entry name" value="Winged helix-like DNA-binding domain superfamily/Winged helix DNA-binding domain"/>
    <property type="match status" value="1"/>
</dbReference>
<gene>
    <name evidence="1" type="ORF">ACFFTL_48355</name>
</gene>
<dbReference type="InterPro" id="IPR036388">
    <property type="entry name" value="WH-like_DNA-bd_sf"/>
</dbReference>
<accession>A0ABV5RPM0</accession>
<protein>
    <submittedName>
        <fullName evidence="1">Winged helix-turn-helix domain-containing protein</fullName>
    </submittedName>
</protein>
<keyword evidence="2" id="KW-1185">Reference proteome</keyword>
<sequence length="85" mass="8724">MRDPATATALAERVGVSPASAGRHATVLRNTGLVPTPRIGTAVLHGLTPLVRALLDGELRPFSAKDGPAPGRVGPCGHAWAASFY</sequence>
<dbReference type="Proteomes" id="UP001589710">
    <property type="component" value="Unassembled WGS sequence"/>
</dbReference>
<reference evidence="1 2" key="1">
    <citation type="submission" date="2024-09" db="EMBL/GenBank/DDBJ databases">
        <authorList>
            <person name="Sun Q."/>
            <person name="Mori K."/>
        </authorList>
    </citation>
    <scope>NUCLEOTIDE SEQUENCE [LARGE SCALE GENOMIC DNA]</scope>
    <source>
        <strain evidence="1 2">JCM 3331</strain>
    </source>
</reference>
<dbReference type="EMBL" id="JBHMCG010000242">
    <property type="protein sequence ID" value="MFB9579853.1"/>
    <property type="molecule type" value="Genomic_DNA"/>
</dbReference>
<evidence type="ECO:0000313" key="2">
    <source>
        <dbReference type="Proteomes" id="UP001589710"/>
    </source>
</evidence>
<dbReference type="SUPFAM" id="SSF46785">
    <property type="entry name" value="Winged helix' DNA-binding domain"/>
    <property type="match status" value="1"/>
</dbReference>
<dbReference type="RefSeq" id="WP_345515773.1">
    <property type="nucleotide sequence ID" value="NZ_BAAAXD010000033.1"/>
</dbReference>
<evidence type="ECO:0000313" key="1">
    <source>
        <dbReference type="EMBL" id="MFB9579853.1"/>
    </source>
</evidence>
<comment type="caution">
    <text evidence="1">The sequence shown here is derived from an EMBL/GenBank/DDBJ whole genome shotgun (WGS) entry which is preliminary data.</text>
</comment>
<dbReference type="CDD" id="cd00090">
    <property type="entry name" value="HTH_ARSR"/>
    <property type="match status" value="1"/>
</dbReference>
<name>A0ABV5RPM0_9ACTN</name>